<dbReference type="InterPro" id="IPR004583">
    <property type="entry name" value="DNA_repair_Rad4"/>
</dbReference>
<dbReference type="EMBL" id="JAVRRA010025586">
    <property type="protein sequence ID" value="KAK5109651.1"/>
    <property type="molecule type" value="Genomic_DNA"/>
</dbReference>
<dbReference type="InterPro" id="IPR018328">
    <property type="entry name" value="Rad4_beta-hairpin_dom3"/>
</dbReference>
<feature type="compositionally biased region" description="Acidic residues" evidence="1">
    <location>
        <begin position="457"/>
        <end position="466"/>
    </location>
</feature>
<feature type="compositionally biased region" description="Basic and acidic residues" evidence="1">
    <location>
        <begin position="402"/>
        <end position="412"/>
    </location>
</feature>
<feature type="compositionally biased region" description="Basic and acidic residues" evidence="1">
    <location>
        <begin position="84"/>
        <end position="105"/>
    </location>
</feature>
<evidence type="ECO:0000313" key="3">
    <source>
        <dbReference type="EMBL" id="KAK5109651.1"/>
    </source>
</evidence>
<dbReference type="SMART" id="SM01032">
    <property type="entry name" value="BHD_3"/>
    <property type="match status" value="1"/>
</dbReference>
<dbReference type="Proteomes" id="UP001357485">
    <property type="component" value="Unassembled WGS sequence"/>
</dbReference>
<feature type="compositionally biased region" description="Acidic residues" evidence="1">
    <location>
        <begin position="174"/>
        <end position="189"/>
    </location>
</feature>
<name>A0ABR0KR85_9PEZI</name>
<evidence type="ECO:0000256" key="1">
    <source>
        <dbReference type="SAM" id="MobiDB-lite"/>
    </source>
</evidence>
<dbReference type="PANTHER" id="PTHR12135:SF0">
    <property type="entry name" value="DNA REPAIR PROTEIN COMPLEMENTING XP-C CELLS"/>
    <property type="match status" value="1"/>
</dbReference>
<organism evidence="3 4">
    <name type="scientific">Cryomyces antarcticus</name>
    <dbReference type="NCBI Taxonomy" id="329879"/>
    <lineage>
        <taxon>Eukaryota</taxon>
        <taxon>Fungi</taxon>
        <taxon>Dikarya</taxon>
        <taxon>Ascomycota</taxon>
        <taxon>Pezizomycotina</taxon>
        <taxon>Dothideomycetes</taxon>
        <taxon>Dothideomycetes incertae sedis</taxon>
        <taxon>Cryomyces</taxon>
    </lineage>
</organism>
<keyword evidence="4" id="KW-1185">Reference proteome</keyword>
<dbReference type="Gene3D" id="3.30.70.2460">
    <property type="entry name" value="Rad4, beta-hairpin domain BHD3"/>
    <property type="match status" value="1"/>
</dbReference>
<accession>A0ABR0KR85</accession>
<evidence type="ECO:0000313" key="4">
    <source>
        <dbReference type="Proteomes" id="UP001357485"/>
    </source>
</evidence>
<evidence type="ECO:0000259" key="2">
    <source>
        <dbReference type="SMART" id="SM01032"/>
    </source>
</evidence>
<feature type="compositionally biased region" description="Polar residues" evidence="1">
    <location>
        <begin position="378"/>
        <end position="393"/>
    </location>
</feature>
<feature type="domain" description="Rad4 beta-hairpin" evidence="2">
    <location>
        <begin position="1"/>
        <end position="44"/>
    </location>
</feature>
<feature type="compositionally biased region" description="Pro residues" evidence="1">
    <location>
        <begin position="429"/>
        <end position="440"/>
    </location>
</feature>
<comment type="caution">
    <text evidence="3">The sequence shown here is derived from an EMBL/GenBank/DDBJ whole genome shotgun (WGS) entry which is preliminary data.</text>
</comment>
<dbReference type="InterPro" id="IPR042488">
    <property type="entry name" value="Rad4_BHD3_sf"/>
</dbReference>
<feature type="region of interest" description="Disordered" evidence="1">
    <location>
        <begin position="84"/>
        <end position="472"/>
    </location>
</feature>
<feature type="non-terminal residue" evidence="3">
    <location>
        <position position="1"/>
    </location>
</feature>
<dbReference type="Pfam" id="PF10405">
    <property type="entry name" value="BHD_3"/>
    <property type="match status" value="1"/>
</dbReference>
<reference evidence="3 4" key="1">
    <citation type="submission" date="2023-08" db="EMBL/GenBank/DDBJ databases">
        <title>Black Yeasts Isolated from many extreme environments.</title>
        <authorList>
            <person name="Coleine C."/>
            <person name="Stajich J.E."/>
            <person name="Selbmann L."/>
        </authorList>
    </citation>
    <scope>NUCLEOTIDE SEQUENCE [LARGE SCALE GENOMIC DNA]</scope>
    <source>
        <strain evidence="3 4">CCFEE 536</strain>
    </source>
</reference>
<sequence length="472" mass="51899">AARVVGIDYADAVTGFQFKGRHGTAVTQGVVVAAEYRDAVEAVINGFEYAREEKEEAKRTAESLRMWKRFMVALRIMERVKGYEVDGEEKQSSREEEVKREMEKVDEGDEDGGGGFFPDRDQEEVAVPTASRFRMPSDQTLYGHDSSEHIQGSGIENHIPGPRVRRRRMVPVNSDEEVESTQETSDDETFMPGPRVRRKQNVEPGDDDDDEDEEQEQGDEDEDMMPGPRPRRFRRLPPGSRSVPSREKNSGRSLLAEAEDIYSRHEDPVAAQADADSAGRNDDGGGGFFQDATEEEGGGFVRDEVEPPELLDDYGGGFIPEEREDDTEMEGGGGGFVLEEPTAQTEEGGGGFVVEGSPGRDMEIGDAIGLSDSRAAPANSQIQKPEVVASTTPVRPLTPKNRTSDEQEHEVLAAESRASATIPREPHPPSEPLLVPPLEPDPCSSADERGSLISHDPEEEDVDVDVEWLSSD</sequence>
<feature type="compositionally biased region" description="Acidic residues" evidence="1">
    <location>
        <begin position="204"/>
        <end position="224"/>
    </location>
</feature>
<dbReference type="PANTHER" id="PTHR12135">
    <property type="entry name" value="DNA REPAIR PROTEIN XP-C / RAD4"/>
    <property type="match status" value="1"/>
</dbReference>
<proteinExistence type="predicted"/>
<gene>
    <name evidence="3" type="ORF">LTR16_005741</name>
</gene>
<protein>
    <recommendedName>
        <fullName evidence="2">Rad4 beta-hairpin domain-containing protein</fullName>
    </recommendedName>
</protein>